<protein>
    <submittedName>
        <fullName evidence="1">Uncharacterized protein</fullName>
    </submittedName>
</protein>
<gene>
    <name evidence="1" type="ORF">UFOVP110_54</name>
    <name evidence="2" type="ORF">UFOVP223_110</name>
</gene>
<dbReference type="EMBL" id="LR798276">
    <property type="protein sequence ID" value="CAB5219655.1"/>
    <property type="molecule type" value="Genomic_DNA"/>
</dbReference>
<proteinExistence type="predicted"/>
<accession>A0A6J5L1X3</accession>
<organism evidence="1">
    <name type="scientific">uncultured Caudovirales phage</name>
    <dbReference type="NCBI Taxonomy" id="2100421"/>
    <lineage>
        <taxon>Viruses</taxon>
        <taxon>Duplodnaviria</taxon>
        <taxon>Heunggongvirae</taxon>
        <taxon>Uroviricota</taxon>
        <taxon>Caudoviricetes</taxon>
        <taxon>Peduoviridae</taxon>
        <taxon>Maltschvirus</taxon>
        <taxon>Maltschvirus maltsch</taxon>
    </lineage>
</organism>
<sequence length="155" mass="15981">MTYPSDKLSYGPKVNNQDKVVAEDVNILYTEVRAIEDQLGDSGVATSNVWGANTFVTSTNNWLASGGLRARLQNIENGLYAANLQRVTTLGGGTITSATGTVGLTVQGAANTEIFIAKNSSGTAVLKIGADGSIFASGTSPQFYTIDAGNAAGTL</sequence>
<name>A0A6J5L1X3_9CAUD</name>
<reference evidence="1" key="1">
    <citation type="submission" date="2020-04" db="EMBL/GenBank/DDBJ databases">
        <authorList>
            <person name="Chiriac C."/>
            <person name="Salcher M."/>
            <person name="Ghai R."/>
            <person name="Kavagutti S V."/>
        </authorList>
    </citation>
    <scope>NUCLEOTIDE SEQUENCE</scope>
</reference>
<evidence type="ECO:0000313" key="1">
    <source>
        <dbReference type="EMBL" id="CAB4128634.1"/>
    </source>
</evidence>
<dbReference type="EMBL" id="LR796220">
    <property type="protein sequence ID" value="CAB4128634.1"/>
    <property type="molecule type" value="Genomic_DNA"/>
</dbReference>
<evidence type="ECO:0000313" key="2">
    <source>
        <dbReference type="EMBL" id="CAB5219655.1"/>
    </source>
</evidence>